<evidence type="ECO:0000259" key="4">
    <source>
        <dbReference type="Pfam" id="PF21191"/>
    </source>
</evidence>
<evidence type="ECO:0000259" key="3">
    <source>
        <dbReference type="Pfam" id="PF17783"/>
    </source>
</evidence>
<dbReference type="InterPro" id="IPR048588">
    <property type="entry name" value="CvfB_S1_2nd"/>
</dbReference>
<comment type="caution">
    <text evidence="6">The sequence shown here is derived from an EMBL/GenBank/DDBJ whole genome shotgun (WGS) entry which is preliminary data.</text>
</comment>
<dbReference type="Proteomes" id="UP000784700">
    <property type="component" value="Unassembled WGS sequence"/>
</dbReference>
<feature type="domain" description="Conserved virulence factor B-like winged helix" evidence="3">
    <location>
        <begin position="227"/>
        <end position="284"/>
    </location>
</feature>
<gene>
    <name evidence="6" type="ORF">DY130_02645</name>
</gene>
<evidence type="ECO:0000256" key="1">
    <source>
        <dbReference type="PIRNR" id="PIRNR012524"/>
    </source>
</evidence>
<dbReference type="Pfam" id="PF13509">
    <property type="entry name" value="S1_2"/>
    <property type="match status" value="1"/>
</dbReference>
<dbReference type="RefSeq" id="WP_140924091.1">
    <property type="nucleotide sequence ID" value="NZ_QUBF01000002.1"/>
</dbReference>
<name>A0A9Q8IMQ8_9LACO</name>
<dbReference type="Pfam" id="PF17783">
    <property type="entry name" value="WHD_CvfB"/>
    <property type="match status" value="1"/>
</dbReference>
<dbReference type="InterPro" id="IPR014464">
    <property type="entry name" value="CvfB_fam"/>
</dbReference>
<evidence type="ECO:0000313" key="7">
    <source>
        <dbReference type="Proteomes" id="UP000784700"/>
    </source>
</evidence>
<dbReference type="AlphaFoldDB" id="A0A9Q8IMQ8"/>
<evidence type="ECO:0000259" key="5">
    <source>
        <dbReference type="Pfam" id="PF21543"/>
    </source>
</evidence>
<accession>A0A9Q8IMQ8</accession>
<feature type="domain" description="Conserved virulence factor B second S1" evidence="4">
    <location>
        <begin position="73"/>
        <end position="134"/>
    </location>
</feature>
<dbReference type="GO" id="GO:0003677">
    <property type="term" value="F:DNA binding"/>
    <property type="evidence" value="ECO:0007669"/>
    <property type="project" value="UniProtKB-KW"/>
</dbReference>
<dbReference type="Gene3D" id="2.40.50.140">
    <property type="entry name" value="Nucleic acid-binding proteins"/>
    <property type="match status" value="2"/>
</dbReference>
<dbReference type="InterPro" id="IPR040764">
    <property type="entry name" value="CvfB_WH"/>
</dbReference>
<sequence length="295" mass="33272">MNNILGRIVSGKVTDENDKSYFVQIEGVTFLLDKSEIVKPLHIGSKFSGFAYENEDHKMQITRDAPKVQVDHFAFGQVVQSKYGLGVFVDIGLPNKDIAVSIDDLPELTKLWPKHGDYLMIALKVDKKGRIWGELADEQIFKDISTPGGKELMNHNLKATTYRLKLAGTRVITDDYHLGFIHPSERDVEPNLGKHVNVRVIGVLRDGTLNLSMKPRGYEAIDGDSKMLFAVLKHSDDYKLPYTDKSSPDDIKKYFGISKGQFKRAVGHLLKNRLVEQINGELKLTQKGIEFSIEE</sequence>
<dbReference type="Gene3D" id="2.40.50.330">
    <property type="match status" value="1"/>
</dbReference>
<protein>
    <submittedName>
        <fullName evidence="6">DNA-binding protein</fullName>
    </submittedName>
</protein>
<keyword evidence="6" id="KW-0238">DNA-binding</keyword>
<dbReference type="PANTHER" id="PTHR37296:SF1">
    <property type="entry name" value="CONSERVED VIRULENCE FACTOR B"/>
    <property type="match status" value="1"/>
</dbReference>
<dbReference type="Pfam" id="PF21543">
    <property type="entry name" value="CvfB_2nd"/>
    <property type="match status" value="1"/>
</dbReference>
<dbReference type="InterPro" id="IPR048587">
    <property type="entry name" value="CvfB_S1_3rd"/>
</dbReference>
<dbReference type="GeneID" id="58108077"/>
<dbReference type="Pfam" id="PF21191">
    <property type="entry name" value="CvfB_1st"/>
    <property type="match status" value="1"/>
</dbReference>
<feature type="domain" description="Conserved virulence factor B third S1" evidence="5">
    <location>
        <begin position="141"/>
        <end position="215"/>
    </location>
</feature>
<organism evidence="6 7">
    <name type="scientific">Apilactobacillus micheneri</name>
    <dbReference type="NCBI Taxonomy" id="1899430"/>
    <lineage>
        <taxon>Bacteria</taxon>
        <taxon>Bacillati</taxon>
        <taxon>Bacillota</taxon>
        <taxon>Bacilli</taxon>
        <taxon>Lactobacillales</taxon>
        <taxon>Lactobacillaceae</taxon>
        <taxon>Apilactobacillus</taxon>
    </lineage>
</organism>
<dbReference type="PANTHER" id="PTHR37296">
    <property type="entry name" value="CONSERVED VIRULENCE FACTOR B"/>
    <property type="match status" value="1"/>
</dbReference>
<reference evidence="6" key="1">
    <citation type="submission" date="2018-08" db="EMBL/GenBank/DDBJ databases">
        <title>Comparative genomics of wild bee and flower associated Lactobacillus reveals potential adaptation to the bee host.</title>
        <authorList>
            <person name="Vuong H.Q."/>
            <person name="Mcfrederick Q.S."/>
        </authorList>
    </citation>
    <scope>NUCLEOTIDE SEQUENCE</scope>
    <source>
        <strain evidence="6">HV_63</strain>
    </source>
</reference>
<dbReference type="PIRSF" id="PIRSF012524">
    <property type="entry name" value="YitL_S1"/>
    <property type="match status" value="1"/>
</dbReference>
<dbReference type="InterPro" id="IPR039566">
    <property type="entry name" value="CvfB_S1_st"/>
</dbReference>
<dbReference type="Gene3D" id="1.10.10.10">
    <property type="entry name" value="Winged helix-like DNA-binding domain superfamily/Winged helix DNA-binding domain"/>
    <property type="match status" value="1"/>
</dbReference>
<comment type="similarity">
    <text evidence="1">Belongs to the CvfB family.</text>
</comment>
<dbReference type="EMBL" id="QUBG01000002">
    <property type="protein sequence ID" value="TPR45110.1"/>
    <property type="molecule type" value="Genomic_DNA"/>
</dbReference>
<feature type="domain" description="Conserved virulence factor B first S1" evidence="2">
    <location>
        <begin position="5"/>
        <end position="62"/>
    </location>
</feature>
<proteinExistence type="inferred from homology"/>
<dbReference type="InterPro" id="IPR012340">
    <property type="entry name" value="NA-bd_OB-fold"/>
</dbReference>
<evidence type="ECO:0000259" key="2">
    <source>
        <dbReference type="Pfam" id="PF13509"/>
    </source>
</evidence>
<evidence type="ECO:0000313" key="6">
    <source>
        <dbReference type="EMBL" id="TPR45110.1"/>
    </source>
</evidence>
<dbReference type="InterPro" id="IPR036388">
    <property type="entry name" value="WH-like_DNA-bd_sf"/>
</dbReference>